<comment type="cofactor">
    <cofactor evidence="1">
        <name>Mn(2+)</name>
        <dbReference type="ChEBI" id="CHEBI:29035"/>
    </cofactor>
</comment>
<evidence type="ECO:0000313" key="11">
    <source>
        <dbReference type="Proteomes" id="UP000030748"/>
    </source>
</evidence>
<dbReference type="InterPro" id="IPR054708">
    <property type="entry name" value="MTPAP-like_central"/>
</dbReference>
<dbReference type="Proteomes" id="UP000030748">
    <property type="component" value="Unassembled WGS sequence"/>
</dbReference>
<organism evidence="10 11">
    <name type="scientific">Erythranthe guttata</name>
    <name type="common">Yellow monkey flower</name>
    <name type="synonym">Mimulus guttatus</name>
    <dbReference type="NCBI Taxonomy" id="4155"/>
    <lineage>
        <taxon>Eukaryota</taxon>
        <taxon>Viridiplantae</taxon>
        <taxon>Streptophyta</taxon>
        <taxon>Embryophyta</taxon>
        <taxon>Tracheophyta</taxon>
        <taxon>Spermatophyta</taxon>
        <taxon>Magnoliopsida</taxon>
        <taxon>eudicotyledons</taxon>
        <taxon>Gunneridae</taxon>
        <taxon>Pentapetalae</taxon>
        <taxon>asterids</taxon>
        <taxon>lamiids</taxon>
        <taxon>Lamiales</taxon>
        <taxon>Phrymaceae</taxon>
        <taxon>Erythranthe</taxon>
    </lineage>
</organism>
<dbReference type="EMBL" id="KI630634">
    <property type="protein sequence ID" value="EYU35051.1"/>
    <property type="molecule type" value="Genomic_DNA"/>
</dbReference>
<dbReference type="AlphaFoldDB" id="A0A022R498"/>
<evidence type="ECO:0000256" key="5">
    <source>
        <dbReference type="ARBA" id="ARBA00022679"/>
    </source>
</evidence>
<feature type="domain" description="Poly(A) RNA polymerase mitochondrial-like central palm" evidence="9">
    <location>
        <begin position="25"/>
        <end position="154"/>
    </location>
</feature>
<keyword evidence="7" id="KW-0460">Magnesium</keyword>
<reference evidence="10 11" key="1">
    <citation type="journal article" date="2013" name="Proc. Natl. Acad. Sci. U.S.A.">
        <title>Fine-scale variation in meiotic recombination in Mimulus inferred from population shotgun sequencing.</title>
        <authorList>
            <person name="Hellsten U."/>
            <person name="Wright K.M."/>
            <person name="Jenkins J."/>
            <person name="Shu S."/>
            <person name="Yuan Y."/>
            <person name="Wessler S.R."/>
            <person name="Schmutz J."/>
            <person name="Willis J.H."/>
            <person name="Rokhsar D.S."/>
        </authorList>
    </citation>
    <scope>NUCLEOTIDE SEQUENCE [LARGE SCALE GENOMIC DNA]</scope>
    <source>
        <strain evidence="11">cv. DUN x IM62</strain>
    </source>
</reference>
<evidence type="ECO:0000313" key="10">
    <source>
        <dbReference type="EMBL" id="EYU35051.1"/>
    </source>
</evidence>
<dbReference type="GO" id="GO:0061157">
    <property type="term" value="P:mRNA destabilization"/>
    <property type="evidence" value="ECO:0007669"/>
    <property type="project" value="UniProtKB-ARBA"/>
</dbReference>
<dbReference type="eggNOG" id="KOG2277">
    <property type="taxonomic scope" value="Eukaryota"/>
</dbReference>
<dbReference type="Gene3D" id="3.30.460.10">
    <property type="entry name" value="Beta Polymerase, domain 2"/>
    <property type="match status" value="1"/>
</dbReference>
<evidence type="ECO:0000256" key="6">
    <source>
        <dbReference type="ARBA" id="ARBA00022723"/>
    </source>
</evidence>
<sequence>MSLLSRYVQKNTPCRSDVVSFNPQFLRVFESLIPAVEIRAKQEQLFTLLENLITQELPRARLFMYGSCANTFSLFESDIDICLHLGDNNVDKSHVLLGLADLFRIQHFKDVQAITNARVPVLKLKDPTTGISCDICVNNMLAVVNTKLLRDYSQIDVRVQQLVLIVKYWAKSRKINEAYRGTLSSYSYVLMCIHFLQQRWPAILPCLQRMGTTYSTTAEDIECSYFDRVKELRNFGIRNRENLSQLVWAFFHYWAYCHDYVNDVISVRTGDLLSKREKGWTIRVGNDRHL</sequence>
<dbReference type="Gene3D" id="1.10.1410.10">
    <property type="match status" value="1"/>
</dbReference>
<protein>
    <submittedName>
        <fullName evidence="10">Uncharacterized protein</fullName>
    </submittedName>
</protein>
<dbReference type="STRING" id="4155.A0A022R498"/>
<dbReference type="PANTHER" id="PTHR12271:SF40">
    <property type="entry name" value="POLY(A) RNA POLYMERASE GLD2"/>
    <property type="match status" value="1"/>
</dbReference>
<dbReference type="GO" id="GO:0046872">
    <property type="term" value="F:metal ion binding"/>
    <property type="evidence" value="ECO:0007669"/>
    <property type="project" value="UniProtKB-KW"/>
</dbReference>
<feature type="domain" description="PAP-associated" evidence="8">
    <location>
        <begin position="242"/>
        <end position="282"/>
    </location>
</feature>
<dbReference type="GO" id="GO:0006402">
    <property type="term" value="P:mRNA catabolic process"/>
    <property type="evidence" value="ECO:0007669"/>
    <property type="project" value="UniProtKB-ARBA"/>
</dbReference>
<dbReference type="PANTHER" id="PTHR12271">
    <property type="entry name" value="POLY A POLYMERASE CID PAP -RELATED"/>
    <property type="match status" value="1"/>
</dbReference>
<dbReference type="CDD" id="cd05402">
    <property type="entry name" value="NT_PAP_TUTase"/>
    <property type="match status" value="1"/>
</dbReference>
<evidence type="ECO:0000259" key="8">
    <source>
        <dbReference type="Pfam" id="PF03828"/>
    </source>
</evidence>
<evidence type="ECO:0000256" key="3">
    <source>
        <dbReference type="ARBA" id="ARBA00004496"/>
    </source>
</evidence>
<dbReference type="Pfam" id="PF22600">
    <property type="entry name" value="MTPAP-like_central"/>
    <property type="match status" value="1"/>
</dbReference>
<evidence type="ECO:0000256" key="7">
    <source>
        <dbReference type="ARBA" id="ARBA00022842"/>
    </source>
</evidence>
<proteinExistence type="predicted"/>
<dbReference type="GO" id="GO:0050265">
    <property type="term" value="F:RNA uridylyltransferase activity"/>
    <property type="evidence" value="ECO:0000318"/>
    <property type="project" value="GO_Central"/>
</dbReference>
<dbReference type="GO" id="GO:0031123">
    <property type="term" value="P:RNA 3'-end processing"/>
    <property type="evidence" value="ECO:0000318"/>
    <property type="project" value="GO_Central"/>
</dbReference>
<dbReference type="InterPro" id="IPR043519">
    <property type="entry name" value="NT_sf"/>
</dbReference>
<dbReference type="FunFam" id="3.30.460.10:FF:000067">
    <property type="entry name" value="Terminal uridylyltransferase cid1"/>
    <property type="match status" value="1"/>
</dbReference>
<feature type="non-terminal residue" evidence="10">
    <location>
        <position position="290"/>
    </location>
</feature>
<comment type="cofactor">
    <cofactor evidence="2">
        <name>Mg(2+)</name>
        <dbReference type="ChEBI" id="CHEBI:18420"/>
    </cofactor>
</comment>
<accession>A0A022R498</accession>
<dbReference type="GO" id="GO:0005737">
    <property type="term" value="C:cytoplasm"/>
    <property type="evidence" value="ECO:0007669"/>
    <property type="project" value="UniProtKB-SubCell"/>
</dbReference>
<evidence type="ECO:0000256" key="1">
    <source>
        <dbReference type="ARBA" id="ARBA00001936"/>
    </source>
</evidence>
<keyword evidence="4" id="KW-0963">Cytoplasm</keyword>
<dbReference type="SUPFAM" id="SSF81631">
    <property type="entry name" value="PAP/OAS1 substrate-binding domain"/>
    <property type="match status" value="1"/>
</dbReference>
<dbReference type="Pfam" id="PF03828">
    <property type="entry name" value="PAP_assoc"/>
    <property type="match status" value="1"/>
</dbReference>
<dbReference type="InterPro" id="IPR002058">
    <property type="entry name" value="PAP_assoc"/>
</dbReference>
<name>A0A022R498_ERYGU</name>
<keyword evidence="6" id="KW-0479">Metal-binding</keyword>
<keyword evidence="11" id="KW-1185">Reference proteome</keyword>
<evidence type="ECO:0000256" key="4">
    <source>
        <dbReference type="ARBA" id="ARBA00022490"/>
    </source>
</evidence>
<dbReference type="SUPFAM" id="SSF81301">
    <property type="entry name" value="Nucleotidyltransferase"/>
    <property type="match status" value="1"/>
</dbReference>
<evidence type="ECO:0000259" key="9">
    <source>
        <dbReference type="Pfam" id="PF22600"/>
    </source>
</evidence>
<evidence type="ECO:0000256" key="2">
    <source>
        <dbReference type="ARBA" id="ARBA00001946"/>
    </source>
</evidence>
<comment type="subcellular location">
    <subcellularLocation>
        <location evidence="3">Cytoplasm</location>
    </subcellularLocation>
</comment>
<keyword evidence="5" id="KW-0808">Transferase</keyword>
<gene>
    <name evidence="10" type="ORF">MIMGU_mgv1a019566mg</name>
</gene>